<comment type="caution">
    <text evidence="1">The sequence shown here is derived from an EMBL/GenBank/DDBJ whole genome shotgun (WGS) entry which is preliminary data.</text>
</comment>
<accession>A0A0F9HTT5</accession>
<gene>
    <name evidence="1" type="ORF">LCGC14_2023740</name>
</gene>
<organism evidence="1">
    <name type="scientific">marine sediment metagenome</name>
    <dbReference type="NCBI Taxonomy" id="412755"/>
    <lineage>
        <taxon>unclassified sequences</taxon>
        <taxon>metagenomes</taxon>
        <taxon>ecological metagenomes</taxon>
    </lineage>
</organism>
<dbReference type="EMBL" id="LAZR01023422">
    <property type="protein sequence ID" value="KKL78547.1"/>
    <property type="molecule type" value="Genomic_DNA"/>
</dbReference>
<dbReference type="AlphaFoldDB" id="A0A0F9HTT5"/>
<proteinExistence type="predicted"/>
<protein>
    <submittedName>
        <fullName evidence="1">Uncharacterized protein</fullName>
    </submittedName>
</protein>
<evidence type="ECO:0000313" key="1">
    <source>
        <dbReference type="EMBL" id="KKL78547.1"/>
    </source>
</evidence>
<sequence length="114" mass="13109">MKKRTVYFEGWGHVKVTLRSKIVREVFTEGHCGALAKALNHITGCKMIMSDRHVAVITFDGRILDIEGVHDPTAFEEEWNETEPCNVRDIEGCGMDHWREAIPFAQLLVKKYLH</sequence>
<name>A0A0F9HTT5_9ZZZZ</name>
<reference evidence="1" key="1">
    <citation type="journal article" date="2015" name="Nature">
        <title>Complex archaea that bridge the gap between prokaryotes and eukaryotes.</title>
        <authorList>
            <person name="Spang A."/>
            <person name="Saw J.H."/>
            <person name="Jorgensen S.L."/>
            <person name="Zaremba-Niedzwiedzka K."/>
            <person name="Martijn J."/>
            <person name="Lind A.E."/>
            <person name="van Eijk R."/>
            <person name="Schleper C."/>
            <person name="Guy L."/>
            <person name="Ettema T.J."/>
        </authorList>
    </citation>
    <scope>NUCLEOTIDE SEQUENCE</scope>
</reference>